<dbReference type="PROSITE" id="PS51257">
    <property type="entry name" value="PROKAR_LIPOPROTEIN"/>
    <property type="match status" value="1"/>
</dbReference>
<gene>
    <name evidence="2" type="ORF">AVDCRST_MAG34-217</name>
</gene>
<dbReference type="AlphaFoldDB" id="A0A6J4LFM4"/>
<evidence type="ECO:0008006" key="3">
    <source>
        <dbReference type="Google" id="ProtNLM"/>
    </source>
</evidence>
<proteinExistence type="predicted"/>
<feature type="chain" id="PRO_5026763208" description="DUF5666 domain-containing protein" evidence="1">
    <location>
        <begin position="23"/>
        <end position="125"/>
    </location>
</feature>
<keyword evidence="1" id="KW-0732">Signal</keyword>
<name>A0A6J4LFM4_9ACTN</name>
<dbReference type="EMBL" id="CADCUI010000007">
    <property type="protein sequence ID" value="CAA9330350.1"/>
    <property type="molecule type" value="Genomic_DNA"/>
</dbReference>
<evidence type="ECO:0000256" key="1">
    <source>
        <dbReference type="SAM" id="SignalP"/>
    </source>
</evidence>
<organism evidence="2">
    <name type="scientific">uncultured Nocardioidaceae bacterium</name>
    <dbReference type="NCBI Taxonomy" id="253824"/>
    <lineage>
        <taxon>Bacteria</taxon>
        <taxon>Bacillati</taxon>
        <taxon>Actinomycetota</taxon>
        <taxon>Actinomycetes</taxon>
        <taxon>Propionibacteriales</taxon>
        <taxon>Nocardioidaceae</taxon>
        <taxon>environmental samples</taxon>
    </lineage>
</organism>
<accession>A0A6J4LFM4</accession>
<evidence type="ECO:0000313" key="2">
    <source>
        <dbReference type="EMBL" id="CAA9330350.1"/>
    </source>
</evidence>
<feature type="signal peptide" evidence="1">
    <location>
        <begin position="1"/>
        <end position="22"/>
    </location>
</feature>
<reference evidence="2" key="1">
    <citation type="submission" date="2020-02" db="EMBL/GenBank/DDBJ databases">
        <authorList>
            <person name="Meier V. D."/>
        </authorList>
    </citation>
    <scope>NUCLEOTIDE SEQUENCE</scope>
    <source>
        <strain evidence="2">AVDCRST_MAG34</strain>
    </source>
</reference>
<protein>
    <recommendedName>
        <fullName evidence="3">DUF5666 domain-containing protein</fullName>
    </recommendedName>
</protein>
<sequence>MNKNLAWLVAVVALTGCGSAGAGSTDGSGSVGGPAAAVTVEEARSAQVGDRLRVRGALVLEPAGAAICDALAESYPPQCPNGLSVQGLDERTLPPDAASDGGVTWVEQFELIAERTEDGLRYVDG</sequence>